<dbReference type="EMBL" id="BPTT01000001">
    <property type="protein sequence ID" value="GJG32558.1"/>
    <property type="molecule type" value="Genomic_DNA"/>
</dbReference>
<proteinExistence type="predicted"/>
<organism evidence="1 2">
    <name type="scientific">Xylanibacter ruminicola</name>
    <name type="common">Prevotella ruminicola</name>
    <dbReference type="NCBI Taxonomy" id="839"/>
    <lineage>
        <taxon>Bacteria</taxon>
        <taxon>Pseudomonadati</taxon>
        <taxon>Bacteroidota</taxon>
        <taxon>Bacteroidia</taxon>
        <taxon>Bacteroidales</taxon>
        <taxon>Prevotellaceae</taxon>
        <taxon>Xylanibacter</taxon>
    </lineage>
</organism>
<reference evidence="1" key="1">
    <citation type="submission" date="2021-08" db="EMBL/GenBank/DDBJ databases">
        <title>Prevotella lacticifex sp. nov., isolated from rumen of cow.</title>
        <authorList>
            <person name="Shinkai T."/>
            <person name="Ikeyama N."/>
            <person name="Kumagai M."/>
            <person name="Ohmori H."/>
            <person name="Sakamoto M."/>
            <person name="Ohkuma M."/>
            <person name="Mitsumori M."/>
        </authorList>
    </citation>
    <scope>NUCLEOTIDE SEQUENCE</scope>
    <source>
        <strain evidence="1">JCM 8259</strain>
    </source>
</reference>
<accession>A0AA37I1V3</accession>
<gene>
    <name evidence="1" type="ORF">PRMUPPPA20_06670</name>
</gene>
<evidence type="ECO:0000313" key="2">
    <source>
        <dbReference type="Proteomes" id="UP000887097"/>
    </source>
</evidence>
<comment type="caution">
    <text evidence="1">The sequence shown here is derived from an EMBL/GenBank/DDBJ whole genome shotgun (WGS) entry which is preliminary data.</text>
</comment>
<protein>
    <submittedName>
        <fullName evidence="1">Uncharacterized protein</fullName>
    </submittedName>
</protein>
<sequence length="85" mass="9911">MAEEYLLYDVDGTAAKVMRYVKHRISSGLYEYLLQILLPYSSRVQQDMAENIVDYVNDVPVQDIGYQSADEALAYCYRLIDEEIY</sequence>
<dbReference type="Proteomes" id="UP000887097">
    <property type="component" value="Unassembled WGS sequence"/>
</dbReference>
<evidence type="ECO:0000313" key="1">
    <source>
        <dbReference type="EMBL" id="GJG32558.1"/>
    </source>
</evidence>
<dbReference type="RefSeq" id="WP_013064831.1">
    <property type="nucleotide sequence ID" value="NZ_BPTT01000001.1"/>
</dbReference>
<dbReference type="AlphaFoldDB" id="A0AA37I1V3"/>
<name>A0AA37I1V3_XYLRU</name>
<dbReference type="GeneID" id="31499699"/>